<proteinExistence type="predicted"/>
<keyword evidence="3" id="KW-1185">Reference proteome</keyword>
<evidence type="ECO:0000256" key="1">
    <source>
        <dbReference type="SAM" id="MobiDB-lite"/>
    </source>
</evidence>
<gene>
    <name evidence="2" type="ORF">B0T20DRAFT_3079</name>
</gene>
<evidence type="ECO:0000313" key="2">
    <source>
        <dbReference type="EMBL" id="KAK3402572.1"/>
    </source>
</evidence>
<name>A0AAE0PML3_SORBR</name>
<dbReference type="AlphaFoldDB" id="A0AAE0PML3"/>
<reference evidence="2" key="1">
    <citation type="journal article" date="2023" name="Mol. Phylogenet. Evol.">
        <title>Genome-scale phylogeny and comparative genomics of the fungal order Sordariales.</title>
        <authorList>
            <person name="Hensen N."/>
            <person name="Bonometti L."/>
            <person name="Westerberg I."/>
            <person name="Brannstrom I.O."/>
            <person name="Guillou S."/>
            <person name="Cros-Aarteil S."/>
            <person name="Calhoun S."/>
            <person name="Haridas S."/>
            <person name="Kuo A."/>
            <person name="Mondo S."/>
            <person name="Pangilinan J."/>
            <person name="Riley R."/>
            <person name="LaButti K."/>
            <person name="Andreopoulos B."/>
            <person name="Lipzen A."/>
            <person name="Chen C."/>
            <person name="Yan M."/>
            <person name="Daum C."/>
            <person name="Ng V."/>
            <person name="Clum A."/>
            <person name="Steindorff A."/>
            <person name="Ohm R.A."/>
            <person name="Martin F."/>
            <person name="Silar P."/>
            <person name="Natvig D.O."/>
            <person name="Lalanne C."/>
            <person name="Gautier V."/>
            <person name="Ament-Velasquez S.L."/>
            <person name="Kruys A."/>
            <person name="Hutchinson M.I."/>
            <person name="Powell A.J."/>
            <person name="Barry K."/>
            <person name="Miller A.N."/>
            <person name="Grigoriev I.V."/>
            <person name="Debuchy R."/>
            <person name="Gladieux P."/>
            <person name="Hiltunen Thoren M."/>
            <person name="Johannesson H."/>
        </authorList>
    </citation>
    <scope>NUCLEOTIDE SEQUENCE</scope>
    <source>
        <strain evidence="2">FGSC 1904</strain>
    </source>
</reference>
<accession>A0AAE0PML3</accession>
<feature type="compositionally biased region" description="Basic and acidic residues" evidence="1">
    <location>
        <begin position="121"/>
        <end position="130"/>
    </location>
</feature>
<evidence type="ECO:0000313" key="3">
    <source>
        <dbReference type="Proteomes" id="UP001281003"/>
    </source>
</evidence>
<organism evidence="2 3">
    <name type="scientific">Sordaria brevicollis</name>
    <dbReference type="NCBI Taxonomy" id="83679"/>
    <lineage>
        <taxon>Eukaryota</taxon>
        <taxon>Fungi</taxon>
        <taxon>Dikarya</taxon>
        <taxon>Ascomycota</taxon>
        <taxon>Pezizomycotina</taxon>
        <taxon>Sordariomycetes</taxon>
        <taxon>Sordariomycetidae</taxon>
        <taxon>Sordariales</taxon>
        <taxon>Sordariaceae</taxon>
        <taxon>Sordaria</taxon>
    </lineage>
</organism>
<reference evidence="2" key="2">
    <citation type="submission" date="2023-07" db="EMBL/GenBank/DDBJ databases">
        <authorList>
            <consortium name="Lawrence Berkeley National Laboratory"/>
            <person name="Haridas S."/>
            <person name="Hensen N."/>
            <person name="Bonometti L."/>
            <person name="Westerberg I."/>
            <person name="Brannstrom I.O."/>
            <person name="Guillou S."/>
            <person name="Cros-Aarteil S."/>
            <person name="Calhoun S."/>
            <person name="Kuo A."/>
            <person name="Mondo S."/>
            <person name="Pangilinan J."/>
            <person name="Riley R."/>
            <person name="LaButti K."/>
            <person name="Andreopoulos B."/>
            <person name="Lipzen A."/>
            <person name="Chen C."/>
            <person name="Yanf M."/>
            <person name="Daum C."/>
            <person name="Ng V."/>
            <person name="Clum A."/>
            <person name="Steindorff A."/>
            <person name="Ohm R."/>
            <person name="Martin F."/>
            <person name="Silar P."/>
            <person name="Natvig D."/>
            <person name="Lalanne C."/>
            <person name="Gautier V."/>
            <person name="Ament-velasquez S.L."/>
            <person name="Kruys A."/>
            <person name="Hutchinson M.I."/>
            <person name="Powell A.J."/>
            <person name="Barry K."/>
            <person name="Miller A.N."/>
            <person name="Grigoriev I.V."/>
            <person name="Debuchy R."/>
            <person name="Gladieux P."/>
            <person name="Thoren M.H."/>
            <person name="Johannesson H."/>
        </authorList>
    </citation>
    <scope>NUCLEOTIDE SEQUENCE</scope>
    <source>
        <strain evidence="2">FGSC 1904</strain>
    </source>
</reference>
<dbReference type="EMBL" id="JAUTDP010000001">
    <property type="protein sequence ID" value="KAK3402572.1"/>
    <property type="molecule type" value="Genomic_DNA"/>
</dbReference>
<feature type="region of interest" description="Disordered" evidence="1">
    <location>
        <begin position="97"/>
        <end position="130"/>
    </location>
</feature>
<sequence length="130" mass="14064">MSTSFDSADSSRPMMAPTTQNRASVRLSLAPSVAHSVAPTFCTTDSAVAEITDIGNGLDRMENKALTQQRVHLSEEKSVNLQKLALGAKLERALDRRMSSQDAVMRPRKPTITAASSSVDISEKEKADMI</sequence>
<protein>
    <submittedName>
        <fullName evidence="2">Uncharacterized protein</fullName>
    </submittedName>
</protein>
<comment type="caution">
    <text evidence="2">The sequence shown here is derived from an EMBL/GenBank/DDBJ whole genome shotgun (WGS) entry which is preliminary data.</text>
</comment>
<feature type="compositionally biased region" description="Polar residues" evidence="1">
    <location>
        <begin position="1"/>
        <end position="10"/>
    </location>
</feature>
<feature type="region of interest" description="Disordered" evidence="1">
    <location>
        <begin position="1"/>
        <end position="22"/>
    </location>
</feature>
<dbReference type="Proteomes" id="UP001281003">
    <property type="component" value="Unassembled WGS sequence"/>
</dbReference>